<dbReference type="OrthoDB" id="441285at2759"/>
<dbReference type="AlphaFoldDB" id="E4WSH4"/>
<gene>
    <name evidence="5" type="ORF">GSOID_T00000710001</name>
</gene>
<dbReference type="InterPro" id="IPR041577">
    <property type="entry name" value="RT_RNaseH_2"/>
</dbReference>
<dbReference type="Gene3D" id="3.30.420.10">
    <property type="entry name" value="Ribonuclease H-like superfamily/Ribonuclease H"/>
    <property type="match status" value="1"/>
</dbReference>
<feature type="compositionally biased region" description="Basic and acidic residues" evidence="3">
    <location>
        <begin position="985"/>
        <end position="1009"/>
    </location>
</feature>
<dbReference type="Pfam" id="PF00665">
    <property type="entry name" value="rve"/>
    <property type="match status" value="1"/>
</dbReference>
<keyword evidence="6" id="KW-1185">Reference proteome</keyword>
<dbReference type="SUPFAM" id="SSF56672">
    <property type="entry name" value="DNA/RNA polymerases"/>
    <property type="match status" value="1"/>
</dbReference>
<dbReference type="Gene3D" id="1.10.340.70">
    <property type="match status" value="1"/>
</dbReference>
<dbReference type="InterPro" id="IPR001584">
    <property type="entry name" value="Integrase_cat-core"/>
</dbReference>
<dbReference type="GO" id="GO:0015074">
    <property type="term" value="P:DNA integration"/>
    <property type="evidence" value="ECO:0007669"/>
    <property type="project" value="InterPro"/>
</dbReference>
<evidence type="ECO:0000313" key="6">
    <source>
        <dbReference type="Proteomes" id="UP000001307"/>
    </source>
</evidence>
<dbReference type="GO" id="GO:0003824">
    <property type="term" value="F:catalytic activity"/>
    <property type="evidence" value="ECO:0007669"/>
    <property type="project" value="UniProtKB-KW"/>
</dbReference>
<dbReference type="Proteomes" id="UP000001307">
    <property type="component" value="Unassembled WGS sequence"/>
</dbReference>
<evidence type="ECO:0000256" key="2">
    <source>
        <dbReference type="ARBA" id="ARBA00039658"/>
    </source>
</evidence>
<keyword evidence="1" id="KW-0511">Multifunctional enzyme</keyword>
<protein>
    <recommendedName>
        <fullName evidence="2">Gypsy retrotransposon integrase-like protein 1</fullName>
    </recommendedName>
</protein>
<feature type="region of interest" description="Disordered" evidence="3">
    <location>
        <begin position="949"/>
        <end position="1072"/>
    </location>
</feature>
<name>E4WSH4_OIKDI</name>
<dbReference type="Pfam" id="PF17921">
    <property type="entry name" value="Integrase_H2C2"/>
    <property type="match status" value="1"/>
</dbReference>
<reference evidence="5" key="1">
    <citation type="journal article" date="2010" name="Science">
        <title>Plasticity of animal genome architecture unmasked by rapid evolution of a pelagic tunicate.</title>
        <authorList>
            <person name="Denoeud F."/>
            <person name="Henriet S."/>
            <person name="Mungpakdee S."/>
            <person name="Aury J.M."/>
            <person name="Da Silva C."/>
            <person name="Brinkmann H."/>
            <person name="Mikhaleva J."/>
            <person name="Olsen L.C."/>
            <person name="Jubin C."/>
            <person name="Canestro C."/>
            <person name="Bouquet J.M."/>
            <person name="Danks G."/>
            <person name="Poulain J."/>
            <person name="Campsteijn C."/>
            <person name="Adamski M."/>
            <person name="Cross I."/>
            <person name="Yadetie F."/>
            <person name="Muffato M."/>
            <person name="Louis A."/>
            <person name="Butcher S."/>
            <person name="Tsagkogeorga G."/>
            <person name="Konrad A."/>
            <person name="Singh S."/>
            <person name="Jensen M.F."/>
            <person name="Cong E.H."/>
            <person name="Eikeseth-Otteraa H."/>
            <person name="Noel B."/>
            <person name="Anthouard V."/>
            <person name="Porcel B.M."/>
            <person name="Kachouri-Lafond R."/>
            <person name="Nishino A."/>
            <person name="Ugolini M."/>
            <person name="Chourrout P."/>
            <person name="Nishida H."/>
            <person name="Aasland R."/>
            <person name="Huzurbazar S."/>
            <person name="Westhof E."/>
            <person name="Delsuc F."/>
            <person name="Lehrach H."/>
            <person name="Reinhardt R."/>
            <person name="Weissenbach J."/>
            <person name="Roy S.W."/>
            <person name="Artiguenave F."/>
            <person name="Postlethwait J.H."/>
            <person name="Manak J.R."/>
            <person name="Thompson E.M."/>
            <person name="Jaillon O."/>
            <person name="Du Pasquier L."/>
            <person name="Boudinot P."/>
            <person name="Liberles D.A."/>
            <person name="Volff J.N."/>
            <person name="Philippe H."/>
            <person name="Lenhard B."/>
            <person name="Roest Crollius H."/>
            <person name="Wincker P."/>
            <person name="Chourrout D."/>
        </authorList>
    </citation>
    <scope>NUCLEOTIDE SEQUENCE [LARGE SCALE GENOMIC DNA]</scope>
</reference>
<organism evidence="5">
    <name type="scientific">Oikopleura dioica</name>
    <name type="common">Tunicate</name>
    <dbReference type="NCBI Taxonomy" id="34765"/>
    <lineage>
        <taxon>Eukaryota</taxon>
        <taxon>Metazoa</taxon>
        <taxon>Chordata</taxon>
        <taxon>Tunicata</taxon>
        <taxon>Appendicularia</taxon>
        <taxon>Copelata</taxon>
        <taxon>Oikopleuridae</taxon>
        <taxon>Oikopleura</taxon>
    </lineage>
</organism>
<sequence>MISLDGIFGRNPMNQRCSEIAYNTLNKTLFFKNKSGWARVPYIGAPSRDTFDAKNEEHKVLNLSKGIDKLEYVRKVKEELGPEINTTNVPQAYQIARLMRKHQIVFCSEDRPIGQFTSYEAEIPTIEGRSAFMHQYKLPIRYEDKVTDEVGRLKKMGVLTKCKNNLGFNTPLGRALAHSLETVKHKSSLKIYIDDLLIFSNDFKIFHETIDQVLDCLNKFGFVVAGHKVFALHERVKWLGRIITPHGTIADPGNANAFRKMEAPKTYKGLQSLLGAMNWLRMYAAAREDENVGCKSFSHVIKPISTLLKSNKPGQKLVWTRDAENALQIIKERLTSETMIYHPDWNLPFTLTSDASKYAMGYALTQCVGGRTRIVRVNSKTLNDAQTRYSATEREALGVFWAINDAKVYLRGRKFTVRVDHRALTFLDGKYPKNDKVARRNPEQMTSRAPKENPSEPAGKTVKIGKFEVYIPSWLNVDVEPDIQINGDDLTLPETVIAHVTQNDPDLDFSVKTRICSEQYAESNIKQILDSLEYDFAFPDLTEAKADDEVTWLRRHRNKLSRCKTTGALLVDDKIYVPRSMRAEILHKFHNDNNHMGAARMKVAMAHLAWPEKADDIINFSRSCVCQHRKGGRGQSRNPEPKSIPKGTRIFQHLLVDFVEMPPTKLGFKYILTIICTYSKFLIAVPSRNHRAADAVKGIKENVIHKFPRIETIASDRGRHFVATMNAEFAKLHNITWRYHTSYRPQSTGLLEVQHRTLKDALFIMVHETQGEWTECLQHVVATINRLPNCSTKVAPFEAVYLEKPQLCEYDLVTQTENLSLDEYTRRRYEAKRNLHEKISACQKQADENLRKQCQPKILAPEILEGDSVLLHRPNSAIAKRTKVPWIGPYIVEATNGSVVLIRDAEGAMDWIHRTQVQKIENRNPALGPLPPFPDFRIPLRATQYHHEPYKAQLNEPDRREMRDVSLEDSPDSMNPEIESNTPAEDNHDDTCDEFHTPPDSPVKDRVTPEKTVPTSPASAAGRTCSRTPGPIRQTRSMTRTQRGDDHQTQELLKSLAPFQLRRSSRNRQTPK</sequence>
<evidence type="ECO:0000256" key="3">
    <source>
        <dbReference type="SAM" id="MobiDB-lite"/>
    </source>
</evidence>
<feature type="region of interest" description="Disordered" evidence="3">
    <location>
        <begin position="435"/>
        <end position="459"/>
    </location>
</feature>
<accession>E4WSH4</accession>
<dbReference type="GO" id="GO:0003676">
    <property type="term" value="F:nucleic acid binding"/>
    <property type="evidence" value="ECO:0007669"/>
    <property type="project" value="InterPro"/>
</dbReference>
<dbReference type="PANTHER" id="PTHR37984:SF5">
    <property type="entry name" value="PROTEIN NYNRIN-LIKE"/>
    <property type="match status" value="1"/>
</dbReference>
<dbReference type="SUPFAM" id="SSF53098">
    <property type="entry name" value="Ribonuclease H-like"/>
    <property type="match status" value="1"/>
</dbReference>
<dbReference type="PROSITE" id="PS50994">
    <property type="entry name" value="INTEGRASE"/>
    <property type="match status" value="1"/>
</dbReference>
<evidence type="ECO:0000256" key="1">
    <source>
        <dbReference type="ARBA" id="ARBA00023268"/>
    </source>
</evidence>
<feature type="domain" description="Integrase catalytic" evidence="4">
    <location>
        <begin position="641"/>
        <end position="804"/>
    </location>
</feature>
<evidence type="ECO:0000313" key="5">
    <source>
        <dbReference type="EMBL" id="CBY20707.1"/>
    </source>
</evidence>
<dbReference type="Gene3D" id="3.30.70.270">
    <property type="match status" value="2"/>
</dbReference>
<dbReference type="InterPro" id="IPR036397">
    <property type="entry name" value="RNaseH_sf"/>
</dbReference>
<dbReference type="Pfam" id="PF17919">
    <property type="entry name" value="RT_RNaseH_2"/>
    <property type="match status" value="1"/>
</dbReference>
<dbReference type="EMBL" id="FN653015">
    <property type="protein sequence ID" value="CBY20707.1"/>
    <property type="molecule type" value="Genomic_DNA"/>
</dbReference>
<dbReference type="InParanoid" id="E4WSH4"/>
<dbReference type="InterPro" id="IPR043128">
    <property type="entry name" value="Rev_trsase/Diguanyl_cyclase"/>
</dbReference>
<feature type="compositionally biased region" description="Basic residues" evidence="3">
    <location>
        <begin position="1063"/>
        <end position="1072"/>
    </location>
</feature>
<dbReference type="InterPro" id="IPR050951">
    <property type="entry name" value="Retrovirus_Pol_polyprotein"/>
</dbReference>
<dbReference type="InterPro" id="IPR012337">
    <property type="entry name" value="RNaseH-like_sf"/>
</dbReference>
<dbReference type="PANTHER" id="PTHR37984">
    <property type="entry name" value="PROTEIN CBG26694"/>
    <property type="match status" value="1"/>
</dbReference>
<proteinExistence type="predicted"/>
<feature type="compositionally biased region" description="Basic and acidic residues" evidence="3">
    <location>
        <begin position="949"/>
        <end position="966"/>
    </location>
</feature>
<evidence type="ECO:0000259" key="4">
    <source>
        <dbReference type="PROSITE" id="PS50994"/>
    </source>
</evidence>
<dbReference type="InterPro" id="IPR043502">
    <property type="entry name" value="DNA/RNA_pol_sf"/>
</dbReference>
<dbReference type="InterPro" id="IPR041588">
    <property type="entry name" value="Integrase_H2C2"/>
</dbReference>